<sequence>MSLCSAATAGNDAFVRHPITGEEGMIDSCSLKTNHFVVKTAAGRTRVWDYRECTDLERPKLGPMS</sequence>
<dbReference type="AlphaFoldDB" id="A0A1M6DQM4"/>
<dbReference type="OrthoDB" id="5405934at2"/>
<keyword evidence="2" id="KW-1185">Reference proteome</keyword>
<reference evidence="1 2" key="1">
    <citation type="submission" date="2016-11" db="EMBL/GenBank/DDBJ databases">
        <authorList>
            <person name="Jaros S."/>
            <person name="Januszkiewicz K."/>
            <person name="Wedrychowicz H."/>
        </authorList>
    </citation>
    <scope>NUCLEOTIDE SEQUENCE [LARGE SCALE GENOMIC DNA]</scope>
    <source>
        <strain evidence="1 2">DSM 5091</strain>
    </source>
</reference>
<evidence type="ECO:0000313" key="2">
    <source>
        <dbReference type="Proteomes" id="UP000184171"/>
    </source>
</evidence>
<dbReference type="RefSeq" id="WP_072905759.1">
    <property type="nucleotide sequence ID" value="NZ_FQZT01000002.1"/>
</dbReference>
<dbReference type="EMBL" id="FQZT01000002">
    <property type="protein sequence ID" value="SHI75450.1"/>
    <property type="molecule type" value="Genomic_DNA"/>
</dbReference>
<dbReference type="Proteomes" id="UP000184171">
    <property type="component" value="Unassembled WGS sequence"/>
</dbReference>
<accession>A0A1M6DQM4</accession>
<organism evidence="1 2">
    <name type="scientific">Malonomonas rubra DSM 5091</name>
    <dbReference type="NCBI Taxonomy" id="1122189"/>
    <lineage>
        <taxon>Bacteria</taxon>
        <taxon>Pseudomonadati</taxon>
        <taxon>Thermodesulfobacteriota</taxon>
        <taxon>Desulfuromonadia</taxon>
        <taxon>Desulfuromonadales</taxon>
        <taxon>Geopsychrobacteraceae</taxon>
        <taxon>Malonomonas</taxon>
    </lineage>
</organism>
<name>A0A1M6DQM4_MALRU</name>
<evidence type="ECO:0000313" key="1">
    <source>
        <dbReference type="EMBL" id="SHI75450.1"/>
    </source>
</evidence>
<proteinExistence type="predicted"/>
<gene>
    <name evidence="1" type="ORF">SAMN02745165_00771</name>
</gene>
<dbReference type="STRING" id="1122189.SAMN02745165_00771"/>
<protein>
    <submittedName>
        <fullName evidence="1">Uncharacterized protein</fullName>
    </submittedName>
</protein>